<evidence type="ECO:0000256" key="13">
    <source>
        <dbReference type="SAM" id="SignalP"/>
    </source>
</evidence>
<name>A0A1E7DRJ8_9BACI</name>
<protein>
    <recommendedName>
        <fullName evidence="12">Membrane protein insertase YidC</fullName>
    </recommendedName>
    <alternativeName>
        <fullName evidence="12">Foldase YidC</fullName>
    </alternativeName>
    <alternativeName>
        <fullName evidence="12">Membrane integrase YidC</fullName>
    </alternativeName>
    <alternativeName>
        <fullName evidence="12">Membrane protein YidC</fullName>
    </alternativeName>
</protein>
<dbReference type="GO" id="GO:0015031">
    <property type="term" value="P:protein transport"/>
    <property type="evidence" value="ECO:0007669"/>
    <property type="project" value="UniProtKB-KW"/>
</dbReference>
<evidence type="ECO:0000256" key="11">
    <source>
        <dbReference type="ARBA" id="ARBA00023288"/>
    </source>
</evidence>
<dbReference type="AlphaFoldDB" id="A0A1E7DRJ8"/>
<dbReference type="CDD" id="cd20070">
    <property type="entry name" value="5TM_YidC_Alb3"/>
    <property type="match status" value="1"/>
</dbReference>
<gene>
    <name evidence="12" type="primary">yidC</name>
    <name evidence="15" type="ORF">BA724_02575</name>
</gene>
<comment type="caution">
    <text evidence="15">The sequence shown here is derived from an EMBL/GenBank/DDBJ whole genome shotgun (WGS) entry which is preliminary data.</text>
</comment>
<reference evidence="15 16" key="1">
    <citation type="submission" date="2016-06" db="EMBL/GenBank/DDBJ databases">
        <title>Domibacillus iocasae genome sequencing.</title>
        <authorList>
            <person name="Verma A."/>
            <person name="Pal Y."/>
            <person name="Ojha A.K."/>
            <person name="Krishnamurthi S."/>
        </authorList>
    </citation>
    <scope>NUCLEOTIDE SEQUENCE [LARGE SCALE GENOMIC DNA]</scope>
    <source>
        <strain evidence="15 16">DSM 29979</strain>
    </source>
</reference>
<sequence>MLKKQLLLALTLLSTVLLSGCQSAETEGHFFHDYLVNPFVELIHWLGEMLGSYGLAIIVITIAVRLILMPLMLNSMKKQAVMRQKMDVVKPQMTDIQVRLKAAKNPEEQRKIQMEMMSLYKENGINPMAMGCLPMLLQMPVWMGLYYAITISEDIKTHEFLWFQLGQPDIAMAIIAGIMYYVQFKLSMQTMPLEQQQQMKFVGLLSPLMILIFSFNAPAALPIYWSVSGLILIFQSWIGRKYYQNHPPVEETVK</sequence>
<dbReference type="PANTHER" id="PTHR12428:SF65">
    <property type="entry name" value="CYTOCHROME C OXIDASE ASSEMBLY PROTEIN COX18, MITOCHONDRIAL"/>
    <property type="match status" value="1"/>
</dbReference>
<evidence type="ECO:0000256" key="3">
    <source>
        <dbReference type="ARBA" id="ARBA00022475"/>
    </source>
</evidence>
<evidence type="ECO:0000256" key="7">
    <source>
        <dbReference type="ARBA" id="ARBA00022989"/>
    </source>
</evidence>
<evidence type="ECO:0000256" key="4">
    <source>
        <dbReference type="ARBA" id="ARBA00022692"/>
    </source>
</evidence>
<dbReference type="HAMAP" id="MF_01811">
    <property type="entry name" value="YidC_type2"/>
    <property type="match status" value="1"/>
</dbReference>
<evidence type="ECO:0000256" key="5">
    <source>
        <dbReference type="ARBA" id="ARBA00022729"/>
    </source>
</evidence>
<dbReference type="PROSITE" id="PS51257">
    <property type="entry name" value="PROKAR_LIPOPROTEIN"/>
    <property type="match status" value="1"/>
</dbReference>
<organism evidence="15 16">
    <name type="scientific">Domibacillus iocasae</name>
    <dbReference type="NCBI Taxonomy" id="1714016"/>
    <lineage>
        <taxon>Bacteria</taxon>
        <taxon>Bacillati</taxon>
        <taxon>Bacillota</taxon>
        <taxon>Bacilli</taxon>
        <taxon>Bacillales</taxon>
        <taxon>Bacillaceae</taxon>
        <taxon>Domibacillus</taxon>
    </lineage>
</organism>
<proteinExistence type="inferred from homology"/>
<dbReference type="RefSeq" id="WP_069937707.1">
    <property type="nucleotide sequence ID" value="NZ_MAMP01000012.1"/>
</dbReference>
<evidence type="ECO:0000256" key="2">
    <source>
        <dbReference type="ARBA" id="ARBA00022448"/>
    </source>
</evidence>
<evidence type="ECO:0000259" key="14">
    <source>
        <dbReference type="Pfam" id="PF02096"/>
    </source>
</evidence>
<accession>A0A1E7DRJ8</accession>
<dbReference type="STRING" id="1714016.BA724_02575"/>
<keyword evidence="5 12" id="KW-0732">Signal</keyword>
<evidence type="ECO:0000256" key="6">
    <source>
        <dbReference type="ARBA" id="ARBA00022927"/>
    </source>
</evidence>
<evidence type="ECO:0000313" key="16">
    <source>
        <dbReference type="Proteomes" id="UP000095658"/>
    </source>
</evidence>
<keyword evidence="11 12" id="KW-0449">Lipoprotein</keyword>
<dbReference type="GO" id="GO:0032977">
    <property type="term" value="F:membrane insertase activity"/>
    <property type="evidence" value="ECO:0007669"/>
    <property type="project" value="InterPro"/>
</dbReference>
<feature type="domain" description="Membrane insertase YidC/Oxa/ALB C-terminal" evidence="14">
    <location>
        <begin position="53"/>
        <end position="239"/>
    </location>
</feature>
<evidence type="ECO:0000313" key="15">
    <source>
        <dbReference type="EMBL" id="OES45710.1"/>
    </source>
</evidence>
<feature type="chain" id="PRO_5009191512" description="Membrane protein insertase YidC" evidence="13">
    <location>
        <begin position="25"/>
        <end position="254"/>
    </location>
</feature>
<keyword evidence="8 12" id="KW-0472">Membrane</keyword>
<feature type="transmembrane region" description="Helical" evidence="12">
    <location>
        <begin position="161"/>
        <end position="181"/>
    </location>
</feature>
<dbReference type="PANTHER" id="PTHR12428">
    <property type="entry name" value="OXA1"/>
    <property type="match status" value="1"/>
</dbReference>
<feature type="transmembrane region" description="Helical" evidence="12">
    <location>
        <begin position="53"/>
        <end position="73"/>
    </location>
</feature>
<feature type="signal peptide" evidence="13">
    <location>
        <begin position="1"/>
        <end position="24"/>
    </location>
</feature>
<dbReference type="NCBIfam" id="TIGR03592">
    <property type="entry name" value="yidC_oxa1_cterm"/>
    <property type="match status" value="1"/>
</dbReference>
<dbReference type="Proteomes" id="UP000095658">
    <property type="component" value="Unassembled WGS sequence"/>
</dbReference>
<keyword evidence="4 12" id="KW-0812">Transmembrane</keyword>
<keyword evidence="3 12" id="KW-1003">Cell membrane</keyword>
<keyword evidence="6 12" id="KW-0653">Protein transport</keyword>
<keyword evidence="2 12" id="KW-0813">Transport</keyword>
<dbReference type="InterPro" id="IPR028055">
    <property type="entry name" value="YidC/Oxa/ALB_C"/>
</dbReference>
<evidence type="ECO:0000256" key="9">
    <source>
        <dbReference type="ARBA" id="ARBA00023139"/>
    </source>
</evidence>
<dbReference type="EMBL" id="MAMP01000012">
    <property type="protein sequence ID" value="OES45710.1"/>
    <property type="molecule type" value="Genomic_DNA"/>
</dbReference>
<feature type="transmembrane region" description="Helical" evidence="12">
    <location>
        <begin position="201"/>
        <end position="217"/>
    </location>
</feature>
<keyword evidence="16" id="KW-1185">Reference proteome</keyword>
<dbReference type="OrthoDB" id="9780552at2"/>
<dbReference type="InterPro" id="IPR047196">
    <property type="entry name" value="YidC_ALB_C"/>
</dbReference>
<evidence type="ECO:0000256" key="10">
    <source>
        <dbReference type="ARBA" id="ARBA00023186"/>
    </source>
</evidence>
<dbReference type="GO" id="GO:0005886">
    <property type="term" value="C:plasma membrane"/>
    <property type="evidence" value="ECO:0007669"/>
    <property type="project" value="UniProtKB-SubCell"/>
</dbReference>
<dbReference type="Pfam" id="PF02096">
    <property type="entry name" value="60KD_IMP"/>
    <property type="match status" value="1"/>
</dbReference>
<evidence type="ECO:0000256" key="8">
    <source>
        <dbReference type="ARBA" id="ARBA00023136"/>
    </source>
</evidence>
<comment type="function">
    <text evidence="12">Required for the insertion and/or proper folding and/or complex formation of integral membrane proteins into the membrane. Involved in integration of membrane proteins that insert both dependently and independently of the Sec translocase complex, as well as at least some lipoproteins.</text>
</comment>
<dbReference type="GO" id="GO:0051205">
    <property type="term" value="P:protein insertion into membrane"/>
    <property type="evidence" value="ECO:0007669"/>
    <property type="project" value="TreeGrafter"/>
</dbReference>
<keyword evidence="10 12" id="KW-0143">Chaperone</keyword>
<evidence type="ECO:0000256" key="1">
    <source>
        <dbReference type="ARBA" id="ARBA00004651"/>
    </source>
</evidence>
<comment type="subcellular location">
    <subcellularLocation>
        <location evidence="1 12">Cell membrane</location>
        <topology evidence="1 12">Multi-pass membrane protein</topology>
    </subcellularLocation>
</comment>
<keyword evidence="9" id="KW-0564">Palmitate</keyword>
<comment type="similarity">
    <text evidence="12">Belongs to the OXA1/ALB3/YidC family. Type 2 subfamily.</text>
</comment>
<keyword evidence="7 12" id="KW-1133">Transmembrane helix</keyword>
<dbReference type="PRINTS" id="PR00701">
    <property type="entry name" value="60KDINNERMP"/>
</dbReference>
<feature type="transmembrane region" description="Helical" evidence="12">
    <location>
        <begin position="124"/>
        <end position="149"/>
    </location>
</feature>
<dbReference type="InterPro" id="IPR023060">
    <property type="entry name" value="YidC/YidC1/YidC2_Firmicutes"/>
</dbReference>
<dbReference type="InterPro" id="IPR001708">
    <property type="entry name" value="YidC/ALB3/OXA1/COX18"/>
</dbReference>
<evidence type="ECO:0000256" key="12">
    <source>
        <dbReference type="HAMAP-Rule" id="MF_01811"/>
    </source>
</evidence>